<feature type="signal peptide" evidence="1">
    <location>
        <begin position="1"/>
        <end position="27"/>
    </location>
</feature>
<evidence type="ECO:0000313" key="2">
    <source>
        <dbReference type="EMBL" id="MCP2372400.1"/>
    </source>
</evidence>
<evidence type="ECO:0000313" key="3">
    <source>
        <dbReference type="Proteomes" id="UP001139722"/>
    </source>
</evidence>
<keyword evidence="1" id="KW-0732">Signal</keyword>
<sequence>MSSPTITPRMPRTAARIAMAVATAGLAAGMLTGCFQNPVEKLVENGVEDAIKSATGGDVSLGGDLPEGFPAAVAIVDGKIMVGLGTGGAEGWVVVVQSDDPNAAEAARAKLEGAGFAQDSSLSDEQLDALTSGQLDAAVYANDQYRVLLAVQDGTVSYTVTPK</sequence>
<dbReference type="RefSeq" id="WP_156997515.1">
    <property type="nucleotide sequence ID" value="NZ_BAAANU010000001.1"/>
</dbReference>
<proteinExistence type="predicted"/>
<evidence type="ECO:0000256" key="1">
    <source>
        <dbReference type="SAM" id="SignalP"/>
    </source>
</evidence>
<reference evidence="2" key="1">
    <citation type="submission" date="2022-06" db="EMBL/GenBank/DDBJ databases">
        <title>Sequencing the genomes of 1000 actinobacteria strains.</title>
        <authorList>
            <person name="Klenk H.-P."/>
        </authorList>
    </citation>
    <scope>NUCLEOTIDE SEQUENCE</scope>
    <source>
        <strain evidence="2">DSM 22016</strain>
    </source>
</reference>
<dbReference type="EMBL" id="JAMZDY010000001">
    <property type="protein sequence ID" value="MCP2372400.1"/>
    <property type="molecule type" value="Genomic_DNA"/>
</dbReference>
<dbReference type="AlphaFoldDB" id="A0A9X2KDK8"/>
<organism evidence="2 3">
    <name type="scientific">Agromyces terreus</name>
    <dbReference type="NCBI Taxonomy" id="424795"/>
    <lineage>
        <taxon>Bacteria</taxon>
        <taxon>Bacillati</taxon>
        <taxon>Actinomycetota</taxon>
        <taxon>Actinomycetes</taxon>
        <taxon>Micrococcales</taxon>
        <taxon>Microbacteriaceae</taxon>
        <taxon>Agromyces</taxon>
    </lineage>
</organism>
<accession>A0A9X2KDK8</accession>
<name>A0A9X2KDK8_9MICO</name>
<comment type="caution">
    <text evidence="2">The sequence shown here is derived from an EMBL/GenBank/DDBJ whole genome shotgun (WGS) entry which is preliminary data.</text>
</comment>
<feature type="chain" id="PRO_5040981859" evidence="1">
    <location>
        <begin position="28"/>
        <end position="163"/>
    </location>
</feature>
<keyword evidence="3" id="KW-1185">Reference proteome</keyword>
<dbReference type="Proteomes" id="UP001139722">
    <property type="component" value="Unassembled WGS sequence"/>
</dbReference>
<protein>
    <submittedName>
        <fullName evidence="2">Uncharacterized protein</fullName>
    </submittedName>
</protein>
<gene>
    <name evidence="2" type="ORF">BJ978_003076</name>
</gene>
<dbReference type="OrthoDB" id="5123533at2"/>